<reference evidence="1 2" key="1">
    <citation type="submission" date="2014-03" db="EMBL/GenBank/DDBJ databases">
        <title>Draft genome of the hookworm Oesophagostomum dentatum.</title>
        <authorList>
            <person name="Mitreva M."/>
        </authorList>
    </citation>
    <scope>NUCLEOTIDE SEQUENCE [LARGE SCALE GENOMIC DNA]</scope>
    <source>
        <strain evidence="1 2">OD-Hann</strain>
    </source>
</reference>
<dbReference type="InterPro" id="IPR036397">
    <property type="entry name" value="RNaseH_sf"/>
</dbReference>
<dbReference type="GO" id="GO:0003676">
    <property type="term" value="F:nucleic acid binding"/>
    <property type="evidence" value="ECO:0007669"/>
    <property type="project" value="InterPro"/>
</dbReference>
<dbReference type="Proteomes" id="UP000053660">
    <property type="component" value="Unassembled WGS sequence"/>
</dbReference>
<dbReference type="AlphaFoldDB" id="A0A0B1TFA1"/>
<dbReference type="EMBL" id="KN549803">
    <property type="protein sequence ID" value="KHJ95944.1"/>
    <property type="molecule type" value="Genomic_DNA"/>
</dbReference>
<dbReference type="Gene3D" id="3.30.420.10">
    <property type="entry name" value="Ribonuclease H-like superfamily/Ribonuclease H"/>
    <property type="match status" value="1"/>
</dbReference>
<protein>
    <submittedName>
        <fullName evidence="1">Uncharacterized protein</fullName>
    </submittedName>
</protein>
<gene>
    <name evidence="1" type="ORF">OESDEN_04103</name>
</gene>
<sequence>MRTAGRNRLPPQQRQTTQRLTLDELEGYSWLVTPQLAYRPKIAPSEYWLFSNFQRQPDRRKFKAEDAWKTVSFEIV</sequence>
<accession>A0A0B1TFA1</accession>
<organism evidence="1 2">
    <name type="scientific">Oesophagostomum dentatum</name>
    <name type="common">Nodular worm</name>
    <dbReference type="NCBI Taxonomy" id="61180"/>
    <lineage>
        <taxon>Eukaryota</taxon>
        <taxon>Metazoa</taxon>
        <taxon>Ecdysozoa</taxon>
        <taxon>Nematoda</taxon>
        <taxon>Chromadorea</taxon>
        <taxon>Rhabditida</taxon>
        <taxon>Rhabditina</taxon>
        <taxon>Rhabditomorpha</taxon>
        <taxon>Strongyloidea</taxon>
        <taxon>Strongylidae</taxon>
        <taxon>Oesophagostomum</taxon>
    </lineage>
</organism>
<evidence type="ECO:0000313" key="2">
    <source>
        <dbReference type="Proteomes" id="UP000053660"/>
    </source>
</evidence>
<evidence type="ECO:0000313" key="1">
    <source>
        <dbReference type="EMBL" id="KHJ95944.1"/>
    </source>
</evidence>
<proteinExistence type="predicted"/>
<keyword evidence="2" id="KW-1185">Reference proteome</keyword>
<name>A0A0B1TFA1_OESDE</name>